<proteinExistence type="predicted"/>
<accession>A0A2P6QW13</accession>
<dbReference type="AlphaFoldDB" id="A0A2P6QW13"/>
<evidence type="ECO:0000313" key="2">
    <source>
        <dbReference type="EMBL" id="PRQ38356.1"/>
    </source>
</evidence>
<feature type="compositionally biased region" description="Polar residues" evidence="1">
    <location>
        <begin position="24"/>
        <end position="44"/>
    </location>
</feature>
<feature type="compositionally biased region" description="Acidic residues" evidence="1">
    <location>
        <begin position="1"/>
        <end position="21"/>
    </location>
</feature>
<reference evidence="2 3" key="1">
    <citation type="journal article" date="2018" name="Nat. Genet.">
        <title>The Rosa genome provides new insights in the design of modern roses.</title>
        <authorList>
            <person name="Bendahmane M."/>
        </authorList>
    </citation>
    <scope>NUCLEOTIDE SEQUENCE [LARGE SCALE GENOMIC DNA]</scope>
    <source>
        <strain evidence="3">cv. Old Blush</strain>
    </source>
</reference>
<dbReference type="Gramene" id="PRQ38356">
    <property type="protein sequence ID" value="PRQ38356"/>
    <property type="gene ID" value="RchiOBHm_Chr4g0412951"/>
</dbReference>
<evidence type="ECO:0000313" key="3">
    <source>
        <dbReference type="Proteomes" id="UP000238479"/>
    </source>
</evidence>
<sequence length="167" mass="19284">MSSEEEEPWEMEDWIDEEDPIEVSSLTGPETGSTASGPSVNLQAHSEWPPWGQVQPPAESFAADLRQEDWTVRQYTCLFTRGLEEKRKAGRVRSRQAITRSYILGFNSKIREHMLRYYNDDRQYTALLDIAEAVERVIGIVTQLNITKLITYKFPTLSRRSCSHVMK</sequence>
<feature type="region of interest" description="Disordered" evidence="1">
    <location>
        <begin position="1"/>
        <end position="49"/>
    </location>
</feature>
<keyword evidence="3" id="KW-1185">Reference proteome</keyword>
<name>A0A2P6QW13_ROSCH</name>
<protein>
    <submittedName>
        <fullName evidence="2">Uncharacterized protein</fullName>
    </submittedName>
</protein>
<comment type="caution">
    <text evidence="2">The sequence shown here is derived from an EMBL/GenBank/DDBJ whole genome shotgun (WGS) entry which is preliminary data.</text>
</comment>
<organism evidence="2 3">
    <name type="scientific">Rosa chinensis</name>
    <name type="common">China rose</name>
    <dbReference type="NCBI Taxonomy" id="74649"/>
    <lineage>
        <taxon>Eukaryota</taxon>
        <taxon>Viridiplantae</taxon>
        <taxon>Streptophyta</taxon>
        <taxon>Embryophyta</taxon>
        <taxon>Tracheophyta</taxon>
        <taxon>Spermatophyta</taxon>
        <taxon>Magnoliopsida</taxon>
        <taxon>eudicotyledons</taxon>
        <taxon>Gunneridae</taxon>
        <taxon>Pentapetalae</taxon>
        <taxon>rosids</taxon>
        <taxon>fabids</taxon>
        <taxon>Rosales</taxon>
        <taxon>Rosaceae</taxon>
        <taxon>Rosoideae</taxon>
        <taxon>Rosoideae incertae sedis</taxon>
        <taxon>Rosa</taxon>
    </lineage>
</organism>
<dbReference type="EMBL" id="PDCK01000042">
    <property type="protein sequence ID" value="PRQ38356.1"/>
    <property type="molecule type" value="Genomic_DNA"/>
</dbReference>
<gene>
    <name evidence="2" type="ORF">RchiOBHm_Chr4g0412951</name>
</gene>
<dbReference type="Proteomes" id="UP000238479">
    <property type="component" value="Chromosome 4"/>
</dbReference>
<evidence type="ECO:0000256" key="1">
    <source>
        <dbReference type="SAM" id="MobiDB-lite"/>
    </source>
</evidence>